<evidence type="ECO:0000259" key="9">
    <source>
        <dbReference type="PROSITE" id="PS50835"/>
    </source>
</evidence>
<feature type="compositionally biased region" description="Polar residues" evidence="6">
    <location>
        <begin position="528"/>
        <end position="539"/>
    </location>
</feature>
<dbReference type="PROSITE" id="PS50835">
    <property type="entry name" value="IG_LIKE"/>
    <property type="match status" value="3"/>
</dbReference>
<keyword evidence="11" id="KW-1185">Reference proteome</keyword>
<feature type="chain" id="PRO_5017428462" evidence="8">
    <location>
        <begin position="28"/>
        <end position="539"/>
    </location>
</feature>
<accession>A0A3B4YRB7</accession>
<dbReference type="InterPro" id="IPR007110">
    <property type="entry name" value="Ig-like_dom"/>
</dbReference>
<dbReference type="Proteomes" id="UP000261360">
    <property type="component" value="Unplaced"/>
</dbReference>
<proteinExistence type="predicted"/>
<dbReference type="GeneTree" id="ENSGT00940000165364"/>
<comment type="subcellular location">
    <subcellularLocation>
        <location evidence="1">Membrane</location>
        <topology evidence="1">Single-pass membrane protein</topology>
    </subcellularLocation>
</comment>
<keyword evidence="5" id="KW-1015">Disulfide bond</keyword>
<evidence type="ECO:0000256" key="2">
    <source>
        <dbReference type="ARBA" id="ARBA00022692"/>
    </source>
</evidence>
<dbReference type="InterPro" id="IPR013106">
    <property type="entry name" value="Ig_V-set"/>
</dbReference>
<dbReference type="InterPro" id="IPR003598">
    <property type="entry name" value="Ig_sub2"/>
</dbReference>
<keyword evidence="3 7" id="KW-1133">Transmembrane helix</keyword>
<keyword evidence="4 7" id="KW-0472">Membrane</keyword>
<keyword evidence="2 7" id="KW-0812">Transmembrane</keyword>
<dbReference type="SUPFAM" id="SSF48726">
    <property type="entry name" value="Immunoglobulin"/>
    <property type="match status" value="3"/>
</dbReference>
<dbReference type="InterPro" id="IPR013162">
    <property type="entry name" value="CD80_C2-set"/>
</dbReference>
<dbReference type="InterPro" id="IPR013783">
    <property type="entry name" value="Ig-like_fold"/>
</dbReference>
<feature type="domain" description="Ig-like" evidence="9">
    <location>
        <begin position="152"/>
        <end position="239"/>
    </location>
</feature>
<reference evidence="10" key="1">
    <citation type="submission" date="2025-08" db="UniProtKB">
        <authorList>
            <consortium name="Ensembl"/>
        </authorList>
    </citation>
    <scope>IDENTIFICATION</scope>
</reference>
<name>A0A3B4YRB7_SERLL</name>
<protein>
    <submittedName>
        <fullName evidence="10">Si:ch73-22o12.1</fullName>
    </submittedName>
</protein>
<keyword evidence="8" id="KW-0732">Signal</keyword>
<evidence type="ECO:0000256" key="7">
    <source>
        <dbReference type="SAM" id="Phobius"/>
    </source>
</evidence>
<feature type="region of interest" description="Disordered" evidence="6">
    <location>
        <begin position="376"/>
        <end position="448"/>
    </location>
</feature>
<dbReference type="Gene3D" id="2.60.40.10">
    <property type="entry name" value="Immunoglobulins"/>
    <property type="match status" value="3"/>
</dbReference>
<dbReference type="InterPro" id="IPR003599">
    <property type="entry name" value="Ig_sub"/>
</dbReference>
<dbReference type="SMART" id="SM00409">
    <property type="entry name" value="IG"/>
    <property type="match status" value="2"/>
</dbReference>
<dbReference type="SMART" id="SM00406">
    <property type="entry name" value="IGv"/>
    <property type="match status" value="1"/>
</dbReference>
<feature type="compositionally biased region" description="Gly residues" evidence="6">
    <location>
        <begin position="393"/>
        <end position="417"/>
    </location>
</feature>
<feature type="domain" description="Ig-like" evidence="9">
    <location>
        <begin position="250"/>
        <end position="334"/>
    </location>
</feature>
<evidence type="ECO:0000313" key="10">
    <source>
        <dbReference type="Ensembl" id="ENSSLDP00000033040.1"/>
    </source>
</evidence>
<dbReference type="InterPro" id="IPR052659">
    <property type="entry name" value="Nectin/PVR"/>
</dbReference>
<dbReference type="InterPro" id="IPR036179">
    <property type="entry name" value="Ig-like_dom_sf"/>
</dbReference>
<evidence type="ECO:0000313" key="11">
    <source>
        <dbReference type="Proteomes" id="UP000261360"/>
    </source>
</evidence>
<dbReference type="Pfam" id="PF08205">
    <property type="entry name" value="C2-set_2"/>
    <property type="match status" value="1"/>
</dbReference>
<dbReference type="STRING" id="1841481.ENSSLDP00000033040"/>
<reference evidence="10" key="2">
    <citation type="submission" date="2025-09" db="UniProtKB">
        <authorList>
            <consortium name="Ensembl"/>
        </authorList>
    </citation>
    <scope>IDENTIFICATION</scope>
</reference>
<evidence type="ECO:0000256" key="8">
    <source>
        <dbReference type="SAM" id="SignalP"/>
    </source>
</evidence>
<dbReference type="PANTHER" id="PTHR47387:SF1">
    <property type="entry name" value="NECTIN-2"/>
    <property type="match status" value="1"/>
</dbReference>
<dbReference type="Ensembl" id="ENSSLDT00000033964.1">
    <property type="protein sequence ID" value="ENSSLDP00000033040.1"/>
    <property type="gene ID" value="ENSSLDG00000025301.1"/>
</dbReference>
<evidence type="ECO:0000256" key="5">
    <source>
        <dbReference type="ARBA" id="ARBA00023157"/>
    </source>
</evidence>
<feature type="transmembrane region" description="Helical" evidence="7">
    <location>
        <begin position="347"/>
        <end position="371"/>
    </location>
</feature>
<feature type="region of interest" description="Disordered" evidence="6">
    <location>
        <begin position="512"/>
        <end position="539"/>
    </location>
</feature>
<evidence type="ECO:0000256" key="6">
    <source>
        <dbReference type="SAM" id="MobiDB-lite"/>
    </source>
</evidence>
<dbReference type="SMART" id="SM00408">
    <property type="entry name" value="IGc2"/>
    <property type="match status" value="2"/>
</dbReference>
<dbReference type="PANTHER" id="PTHR47387">
    <property type="entry name" value="NECTIN-2"/>
    <property type="match status" value="1"/>
</dbReference>
<dbReference type="AlphaFoldDB" id="A0A3B4YRB7"/>
<feature type="domain" description="Ig-like" evidence="9">
    <location>
        <begin position="34"/>
        <end position="130"/>
    </location>
</feature>
<dbReference type="GO" id="GO:0016020">
    <property type="term" value="C:membrane"/>
    <property type="evidence" value="ECO:0007669"/>
    <property type="project" value="UniProtKB-SubCell"/>
</dbReference>
<feature type="signal peptide" evidence="8">
    <location>
        <begin position="1"/>
        <end position="27"/>
    </location>
</feature>
<dbReference type="CDD" id="cd07703">
    <property type="entry name" value="IgC1_2_Nectin-2_Necl-5_like"/>
    <property type="match status" value="1"/>
</dbReference>
<evidence type="ECO:0000256" key="3">
    <source>
        <dbReference type="ARBA" id="ARBA00022989"/>
    </source>
</evidence>
<dbReference type="Pfam" id="PF07686">
    <property type="entry name" value="V-set"/>
    <property type="match status" value="1"/>
</dbReference>
<evidence type="ECO:0000256" key="4">
    <source>
        <dbReference type="ARBA" id="ARBA00023136"/>
    </source>
</evidence>
<organism evidence="10 11">
    <name type="scientific">Seriola lalandi dorsalis</name>
    <dbReference type="NCBI Taxonomy" id="1841481"/>
    <lineage>
        <taxon>Eukaryota</taxon>
        <taxon>Metazoa</taxon>
        <taxon>Chordata</taxon>
        <taxon>Craniata</taxon>
        <taxon>Vertebrata</taxon>
        <taxon>Euteleostomi</taxon>
        <taxon>Actinopterygii</taxon>
        <taxon>Neopterygii</taxon>
        <taxon>Teleostei</taxon>
        <taxon>Neoteleostei</taxon>
        <taxon>Acanthomorphata</taxon>
        <taxon>Carangaria</taxon>
        <taxon>Carangiformes</taxon>
        <taxon>Carangidae</taxon>
        <taxon>Seriola</taxon>
    </lineage>
</organism>
<sequence>MARHDARNWHDCTKMIGLLCLVASILTEQGATGQRVKVEPEVLSYPGQTVNLRCAFTDATGIQLTMVTWLYEPKEGERINIAVFHPKFDPNYPDSPVKGRVSFSPSPPNLDSPSIQISDVRMTDEGKYICEYATYPIGNEQGVTYLVMLAKPQNSASIVTVDAGTKPVVVARCESVDGRPAAQISWVTTANGNGTTVSKPGVDNTVTVTSEYRMVPTAADNGKDISCVVAHRTQTKPESFPMKLAVQYAPQVTIVGYDNNWYVGRTNVVLTCQATGNPVPLSVQWKTMSGEMPDTVQIKENELKVLKVDEAVNTTFVCEVKNRIGTSRDQVTVFVREPSVNPSNAGVVAGAVIGSLLALLLVVALISVLVTRSRRQQQGYRANGGSDMKTRIFGGGKKASKNGTGGGAGSGGVGGSNNNGPIYVYNESSSHQGLGEKNNHHQPLTIGGRPEVVATTPTAQDILLSNELDDGERRKFDELEEEERYSSSRERSYYRQHHRSHHWSHYTAGHHWNSHRHVPQTPQQPTQWRWSTQVQAPSP</sequence>
<evidence type="ECO:0000256" key="1">
    <source>
        <dbReference type="ARBA" id="ARBA00004167"/>
    </source>
</evidence>